<comment type="caution">
    <text evidence="2">The sequence shown here is derived from an EMBL/GenBank/DDBJ whole genome shotgun (WGS) entry which is preliminary data.</text>
</comment>
<feature type="signal peptide" evidence="1">
    <location>
        <begin position="1"/>
        <end position="21"/>
    </location>
</feature>
<feature type="chain" id="PRO_5040915750" evidence="1">
    <location>
        <begin position="22"/>
        <end position="98"/>
    </location>
</feature>
<reference evidence="2 3" key="1">
    <citation type="submission" date="2018-02" db="EMBL/GenBank/DDBJ databases">
        <title>Draft genome sequence of Mycobacterium virginiense isolated from mud of a swine farm in Japan.</title>
        <authorList>
            <person name="Ohya K."/>
        </authorList>
    </citation>
    <scope>NUCLEOTIDE SEQUENCE [LARGE SCALE GENOMIC DNA]</scope>
    <source>
        <strain evidence="2 3">GF75</strain>
    </source>
</reference>
<name>A0A9X7IKN9_9MYCO</name>
<protein>
    <submittedName>
        <fullName evidence="2">Uncharacterized protein</fullName>
    </submittedName>
</protein>
<gene>
    <name evidence="2" type="ORF">C5U48_17355</name>
</gene>
<keyword evidence="3" id="KW-1185">Reference proteome</keyword>
<evidence type="ECO:0000256" key="1">
    <source>
        <dbReference type="SAM" id="SignalP"/>
    </source>
</evidence>
<dbReference type="Proteomes" id="UP000237911">
    <property type="component" value="Unassembled WGS sequence"/>
</dbReference>
<evidence type="ECO:0000313" key="2">
    <source>
        <dbReference type="EMBL" id="PQM51006.1"/>
    </source>
</evidence>
<evidence type="ECO:0000313" key="3">
    <source>
        <dbReference type="Proteomes" id="UP000237911"/>
    </source>
</evidence>
<proteinExistence type="predicted"/>
<dbReference type="AlphaFoldDB" id="A0A9X7IKN9"/>
<dbReference type="RefSeq" id="WP_065153323.1">
    <property type="nucleotide sequence ID" value="NZ_PUEV01000088.1"/>
</dbReference>
<organism evidence="2 3">
    <name type="scientific">Mycolicibacter virginiensis</name>
    <dbReference type="NCBI Taxonomy" id="1795032"/>
    <lineage>
        <taxon>Bacteria</taxon>
        <taxon>Bacillati</taxon>
        <taxon>Actinomycetota</taxon>
        <taxon>Actinomycetes</taxon>
        <taxon>Mycobacteriales</taxon>
        <taxon>Mycobacteriaceae</taxon>
        <taxon>Mycolicibacter</taxon>
    </lineage>
</organism>
<dbReference type="EMBL" id="PUEV01000088">
    <property type="protein sequence ID" value="PQM51006.1"/>
    <property type="molecule type" value="Genomic_DNA"/>
</dbReference>
<keyword evidence="1" id="KW-0732">Signal</keyword>
<accession>A0A9X7IKN9</accession>
<sequence>MSFIGAGSAGIGILLASPCNALPSTGALLVPDDITPGYYWANPTDSTGGYVEVCADYTCDIGGGMIENYSVDGRTMIPIPDHARMVNVHYATLSPAGV</sequence>